<keyword evidence="3" id="KW-0808">Transferase</keyword>
<dbReference type="InterPro" id="IPR036823">
    <property type="entry name" value="Ribosomal_uS7_dom_sf"/>
</dbReference>
<dbReference type="InterPro" id="IPR039135">
    <property type="entry name" value="NAT9-like"/>
</dbReference>
<keyword evidence="4" id="KW-0689">Ribosomal protein</keyword>
<dbReference type="FunFam" id="1.10.455.10:FF:000009">
    <property type="entry name" value="Ribosomal protein S7"/>
    <property type="match status" value="1"/>
</dbReference>
<dbReference type="Proteomes" id="UP000035681">
    <property type="component" value="Unplaced"/>
</dbReference>
<evidence type="ECO:0000313" key="13">
    <source>
        <dbReference type="Proteomes" id="UP000035681"/>
    </source>
</evidence>
<dbReference type="GO" id="GO:1990904">
    <property type="term" value="C:ribonucleoprotein complex"/>
    <property type="evidence" value="ECO:0007669"/>
    <property type="project" value="UniProtKB-KW"/>
</dbReference>
<feature type="domain" description="N-acetyltransferase" evidence="12">
    <location>
        <begin position="244"/>
        <end position="385"/>
    </location>
</feature>
<keyword evidence="7" id="KW-0012">Acyltransferase</keyword>
<reference evidence="14" key="1">
    <citation type="submission" date="2024-02" db="UniProtKB">
        <authorList>
            <consortium name="WormBaseParasite"/>
        </authorList>
    </citation>
    <scope>IDENTIFICATION</scope>
</reference>
<dbReference type="WBParaSite" id="TCONS_00011835.p1">
    <property type="protein sequence ID" value="TCONS_00011835.p1"/>
    <property type="gene ID" value="XLOC_006762"/>
</dbReference>
<evidence type="ECO:0000256" key="7">
    <source>
        <dbReference type="ARBA" id="ARBA00023315"/>
    </source>
</evidence>
<evidence type="ECO:0000256" key="1">
    <source>
        <dbReference type="ARBA" id="ARBA00007151"/>
    </source>
</evidence>
<proteinExistence type="inferred from homology"/>
<keyword evidence="5" id="KW-0496">Mitochondrion</keyword>
<dbReference type="PANTHER" id="PTHR13256">
    <property type="entry name" value="N-ACETYLTRANSFERASE 9"/>
    <property type="match status" value="1"/>
</dbReference>
<evidence type="ECO:0000256" key="8">
    <source>
        <dbReference type="ARBA" id="ARBA00039306"/>
    </source>
</evidence>
<dbReference type="Gene3D" id="3.40.630.30">
    <property type="match status" value="1"/>
</dbReference>
<dbReference type="Gene3D" id="1.10.455.10">
    <property type="entry name" value="Ribosomal protein S7 domain"/>
    <property type="match status" value="1"/>
</dbReference>
<dbReference type="Pfam" id="PF13302">
    <property type="entry name" value="Acetyltransf_3"/>
    <property type="match status" value="1"/>
</dbReference>
<evidence type="ECO:0000256" key="3">
    <source>
        <dbReference type="ARBA" id="ARBA00022679"/>
    </source>
</evidence>
<evidence type="ECO:0000256" key="4">
    <source>
        <dbReference type="ARBA" id="ARBA00022980"/>
    </source>
</evidence>
<feature type="domain" description="Small ribosomal subunit protein uS7" evidence="11">
    <location>
        <begin position="65"/>
        <end position="223"/>
    </location>
</feature>
<evidence type="ECO:0000313" key="14">
    <source>
        <dbReference type="WBParaSite" id="TCONS_00011835.p1"/>
    </source>
</evidence>
<evidence type="ECO:0000256" key="2">
    <source>
        <dbReference type="ARBA" id="ARBA00009342"/>
    </source>
</evidence>
<keyword evidence="13" id="KW-1185">Reference proteome</keyword>
<dbReference type="SUPFAM" id="SSF47973">
    <property type="entry name" value="Ribosomal protein S7"/>
    <property type="match status" value="1"/>
</dbReference>
<evidence type="ECO:0000256" key="6">
    <source>
        <dbReference type="ARBA" id="ARBA00023274"/>
    </source>
</evidence>
<comment type="similarity">
    <text evidence="2">Belongs to the acetyltransferase family. GNAT subfamily.</text>
</comment>
<evidence type="ECO:0000259" key="11">
    <source>
        <dbReference type="Pfam" id="PF00177"/>
    </source>
</evidence>
<evidence type="ECO:0000256" key="10">
    <source>
        <dbReference type="ARBA" id="ARBA00062683"/>
    </source>
</evidence>
<sequence length="420" mass="49243">MSCYLKLLIKSPTNMLVVRKFSKFTQPLYTVYDPKMFIEPTVDYDELQKPLEIDDERKFKHAKAMNFDQSPVFYRNHVVDKLVRVCMKDGKKDVVRKDVLEALEIMKRRQYKSWLKASDEEKKNIELNPFVIAEKGISNCKPMLRIQKIVKGGITYSVPRPITDSEAEFRAMKTMRDICRAKARHGESDLARMLASELFAAYNNDGLTIRAKQEFHKLCDANKAYNIICYYQYIRNTIIVGTKIILVPYNLKHVEKYHQWMQCPVLREETGSEELSIEEEIDMCKSWRVDEDKITFIILLKEIYDKNKNEVEAMIGDINGFVYSDGIELSVMIAEKEHRKKGCASEALKLMIKYCQIVLRKNNFFAVINDDNIKSTKLFKELGFVVAQKMEVFKQTKLFLNNIKVENKLELDYYEINDEI</sequence>
<evidence type="ECO:0000256" key="5">
    <source>
        <dbReference type="ARBA" id="ARBA00023128"/>
    </source>
</evidence>
<dbReference type="InterPro" id="IPR016181">
    <property type="entry name" value="Acyl_CoA_acyltransferase"/>
</dbReference>
<name>A0AAF5DHJ1_STRER</name>
<dbReference type="Pfam" id="PF00177">
    <property type="entry name" value="Ribosomal_S7"/>
    <property type="match status" value="1"/>
</dbReference>
<dbReference type="GO" id="GO:0008080">
    <property type="term" value="F:N-acetyltransferase activity"/>
    <property type="evidence" value="ECO:0007669"/>
    <property type="project" value="InterPro"/>
</dbReference>
<keyword evidence="6" id="KW-0687">Ribonucleoprotein</keyword>
<organism evidence="13 14">
    <name type="scientific">Strongyloides stercoralis</name>
    <name type="common">Threadworm</name>
    <dbReference type="NCBI Taxonomy" id="6248"/>
    <lineage>
        <taxon>Eukaryota</taxon>
        <taxon>Metazoa</taxon>
        <taxon>Ecdysozoa</taxon>
        <taxon>Nematoda</taxon>
        <taxon>Chromadorea</taxon>
        <taxon>Rhabditida</taxon>
        <taxon>Tylenchina</taxon>
        <taxon>Panagrolaimomorpha</taxon>
        <taxon>Strongyloidoidea</taxon>
        <taxon>Strongyloididae</taxon>
        <taxon>Strongyloides</taxon>
    </lineage>
</organism>
<dbReference type="AlphaFoldDB" id="A0AAF5DHJ1"/>
<evidence type="ECO:0000256" key="9">
    <source>
        <dbReference type="ARBA" id="ARBA00041309"/>
    </source>
</evidence>
<dbReference type="InterPro" id="IPR023798">
    <property type="entry name" value="Ribosomal_uS7_dom"/>
</dbReference>
<dbReference type="InterPro" id="IPR000182">
    <property type="entry name" value="GNAT_dom"/>
</dbReference>
<comment type="similarity">
    <text evidence="1">Belongs to the universal ribosomal protein uS7 family.</text>
</comment>
<accession>A0AAF5DHJ1</accession>
<evidence type="ECO:0000259" key="12">
    <source>
        <dbReference type="Pfam" id="PF13302"/>
    </source>
</evidence>
<protein>
    <recommendedName>
        <fullName evidence="8">Small ribosomal subunit protein uS7m</fullName>
    </recommendedName>
    <alternativeName>
        <fullName evidence="9">28S ribosomal protein S7, mitochondrial</fullName>
    </alternativeName>
</protein>
<dbReference type="PANTHER" id="PTHR13256:SF16">
    <property type="entry name" value="ALPHA_BETA-TUBULIN-N-ACETYLTRANSFERASE 9"/>
    <property type="match status" value="1"/>
</dbReference>
<comment type="subunit">
    <text evidence="10">Component of the mitochondrial ribosome small subunit (28S) which comprises a 12S rRNA and about 30 distinct proteins.</text>
</comment>
<dbReference type="GO" id="GO:0005840">
    <property type="term" value="C:ribosome"/>
    <property type="evidence" value="ECO:0007669"/>
    <property type="project" value="UniProtKB-KW"/>
</dbReference>
<dbReference type="SUPFAM" id="SSF55729">
    <property type="entry name" value="Acyl-CoA N-acyltransferases (Nat)"/>
    <property type="match status" value="1"/>
</dbReference>